<evidence type="ECO:0000313" key="4">
    <source>
        <dbReference type="Proteomes" id="UP000283872"/>
    </source>
</evidence>
<sequence>MKRYKFLSAALLGALLTMGTVTSCSDSGYLDINYNPDYPTTATYKQLFPSAEASTVAVLGLYGQLTGNFWCQYATQGNSTNQYNTLANYAVTTSSSYPPVKALWDNTYANALKDLKLSVASAEGAKVWNYWMVSKILMAYNYLVLTDSYGDIPFSESLDIDNNPNPIFEDSKTVVYPGIINMLDEAIAKYNDALESEKSYPIGGTLDCFLGGSMAKWVSFAKSLKLKMYLKDFDAHKEDIKNLLAEGDLLEEDCAWTAWVDATNKSNPLYEFNIRQLNTTENMRACHTFVEYLLAKKDPRIVYLYNQTAASKKAHPDYNTPELLIVHMDECYEGLPCGTKPSTQSVITISQSSRVKQAYDDPVYLMNEAECELMIAEAYARLGNTDKAEEYYNKGVLAGFSRWGLDGSSFVNGVYAFDKTDMLKSIARQYWLTYAGANSYDGWITRNRLGYPEVQGAVTVRVSNKPMERTLSDGYQLGNLVDPGASNLATGAYPMRLIYPTSTSLYNTAAMKYIKENGNDITKKLWWEK</sequence>
<evidence type="ECO:0000313" key="3">
    <source>
        <dbReference type="EMBL" id="RGS15153.1"/>
    </source>
</evidence>
<organism evidence="3 4">
    <name type="scientific">Segatella copri</name>
    <dbReference type="NCBI Taxonomy" id="165179"/>
    <lineage>
        <taxon>Bacteria</taxon>
        <taxon>Pseudomonadati</taxon>
        <taxon>Bacteroidota</taxon>
        <taxon>Bacteroidia</taxon>
        <taxon>Bacteroidales</taxon>
        <taxon>Prevotellaceae</taxon>
        <taxon>Segatella</taxon>
    </lineage>
</organism>
<comment type="caution">
    <text evidence="3">The sequence shown here is derived from an EMBL/GenBank/DDBJ whole genome shotgun (WGS) entry which is preliminary data.</text>
</comment>
<dbReference type="Pfam" id="PF12771">
    <property type="entry name" value="SusD-like_2"/>
    <property type="match status" value="1"/>
</dbReference>
<feature type="coiled-coil region" evidence="1">
    <location>
        <begin position="226"/>
        <end position="253"/>
    </location>
</feature>
<name>A0A3E5E8G2_9BACT</name>
<accession>A0A3E5E8G2</accession>
<dbReference type="SUPFAM" id="SSF48452">
    <property type="entry name" value="TPR-like"/>
    <property type="match status" value="1"/>
</dbReference>
<dbReference type="EMBL" id="QRVA01000020">
    <property type="protein sequence ID" value="RGS15153.1"/>
    <property type="molecule type" value="Genomic_DNA"/>
</dbReference>
<dbReference type="Proteomes" id="UP000283872">
    <property type="component" value="Unassembled WGS sequence"/>
</dbReference>
<evidence type="ECO:0000256" key="1">
    <source>
        <dbReference type="SAM" id="Coils"/>
    </source>
</evidence>
<dbReference type="InterPro" id="IPR011990">
    <property type="entry name" value="TPR-like_helical_dom_sf"/>
</dbReference>
<protein>
    <submittedName>
        <fullName evidence="3">SusD/RagB family nutrient-binding outer membrane lipoprotein</fullName>
    </submittedName>
</protein>
<keyword evidence="2" id="KW-0732">Signal</keyword>
<dbReference type="AlphaFoldDB" id="A0A3E5E8G2"/>
<dbReference type="Gene3D" id="1.25.40.390">
    <property type="match status" value="1"/>
</dbReference>
<keyword evidence="3" id="KW-0449">Lipoprotein</keyword>
<proteinExistence type="predicted"/>
<reference evidence="3 4" key="1">
    <citation type="submission" date="2018-08" db="EMBL/GenBank/DDBJ databases">
        <title>A genome reference for cultivated species of the human gut microbiota.</title>
        <authorList>
            <person name="Zou Y."/>
            <person name="Xue W."/>
            <person name="Luo G."/>
        </authorList>
    </citation>
    <scope>NUCLEOTIDE SEQUENCE [LARGE SCALE GENOMIC DNA]</scope>
    <source>
        <strain evidence="3 4">AF24-12</strain>
    </source>
</reference>
<gene>
    <name evidence="3" type="ORF">DWY11_08975</name>
</gene>
<evidence type="ECO:0000256" key="2">
    <source>
        <dbReference type="SAM" id="SignalP"/>
    </source>
</evidence>
<dbReference type="PROSITE" id="PS51257">
    <property type="entry name" value="PROKAR_LIPOPROTEIN"/>
    <property type="match status" value="1"/>
</dbReference>
<dbReference type="RefSeq" id="WP_117586446.1">
    <property type="nucleotide sequence ID" value="NZ_QRVA01000020.1"/>
</dbReference>
<feature type="chain" id="PRO_5043182935" evidence="2">
    <location>
        <begin position="24"/>
        <end position="529"/>
    </location>
</feature>
<feature type="signal peptide" evidence="2">
    <location>
        <begin position="1"/>
        <end position="23"/>
    </location>
</feature>
<keyword evidence="1" id="KW-0175">Coiled coil</keyword>
<dbReference type="InterPro" id="IPR041662">
    <property type="entry name" value="SusD-like_2"/>
</dbReference>